<feature type="domain" description="TRAM" evidence="5">
    <location>
        <begin position="1"/>
        <end position="60"/>
    </location>
</feature>
<proteinExistence type="inferred from homology"/>
<dbReference type="InterPro" id="IPR002792">
    <property type="entry name" value="TRAM_dom"/>
</dbReference>
<evidence type="ECO:0000256" key="4">
    <source>
        <dbReference type="PROSITE-ProRule" id="PRU01024"/>
    </source>
</evidence>
<evidence type="ECO:0000256" key="2">
    <source>
        <dbReference type="ARBA" id="ARBA00022679"/>
    </source>
</evidence>
<gene>
    <name evidence="6" type="ORF">ACFOZ4_10730</name>
</gene>
<dbReference type="EMBL" id="JBHSAY010000005">
    <property type="protein sequence ID" value="MFC4131077.1"/>
    <property type="molecule type" value="Genomic_DNA"/>
</dbReference>
<dbReference type="PANTHER" id="PTHR11061:SF30">
    <property type="entry name" value="TRNA (URACIL(54)-C(5))-METHYLTRANSFERASE"/>
    <property type="match status" value="1"/>
</dbReference>
<evidence type="ECO:0000259" key="5">
    <source>
        <dbReference type="PROSITE" id="PS50926"/>
    </source>
</evidence>
<reference evidence="7" key="1">
    <citation type="journal article" date="2019" name="Int. J. Syst. Evol. Microbiol.">
        <title>The Global Catalogue of Microorganisms (GCM) 10K type strain sequencing project: providing services to taxonomists for standard genome sequencing and annotation.</title>
        <authorList>
            <consortium name="The Broad Institute Genomics Platform"/>
            <consortium name="The Broad Institute Genome Sequencing Center for Infectious Disease"/>
            <person name="Wu L."/>
            <person name="Ma J."/>
        </authorList>
    </citation>
    <scope>NUCLEOTIDE SEQUENCE [LARGE SCALE GENOMIC DNA]</scope>
    <source>
        <strain evidence="7">CGMCC 4.7289</strain>
    </source>
</reference>
<protein>
    <submittedName>
        <fullName evidence="6">Class I SAM-dependent RNA methyltransferase</fullName>
        <ecNumber evidence="6">2.1.1.-</ecNumber>
    </submittedName>
</protein>
<dbReference type="Proteomes" id="UP001595816">
    <property type="component" value="Unassembled WGS sequence"/>
</dbReference>
<keyword evidence="3 4" id="KW-0949">S-adenosyl-L-methionine</keyword>
<dbReference type="PROSITE" id="PS51687">
    <property type="entry name" value="SAM_MT_RNA_M5U"/>
    <property type="match status" value="1"/>
</dbReference>
<feature type="binding site" evidence="4">
    <location>
        <position position="254"/>
    </location>
    <ligand>
        <name>S-adenosyl-L-methionine</name>
        <dbReference type="ChEBI" id="CHEBI:59789"/>
    </ligand>
</feature>
<keyword evidence="2 4" id="KW-0808">Transferase</keyword>
<dbReference type="SUPFAM" id="SSF53335">
    <property type="entry name" value="S-adenosyl-L-methionine-dependent methyltransferases"/>
    <property type="match status" value="1"/>
</dbReference>
<dbReference type="InterPro" id="IPR029063">
    <property type="entry name" value="SAM-dependent_MTases_sf"/>
</dbReference>
<evidence type="ECO:0000313" key="7">
    <source>
        <dbReference type="Proteomes" id="UP001595816"/>
    </source>
</evidence>
<keyword evidence="7" id="KW-1185">Reference proteome</keyword>
<comment type="similarity">
    <text evidence="4">Belongs to the class I-like SAM-binding methyltransferase superfamily. RNA M5U methyltransferase family.</text>
</comment>
<dbReference type="EC" id="2.1.1.-" evidence="6"/>
<dbReference type="PANTHER" id="PTHR11061">
    <property type="entry name" value="RNA M5U METHYLTRANSFERASE"/>
    <property type="match status" value="1"/>
</dbReference>
<name>A0ABV8LJF2_9ACTN</name>
<dbReference type="Gene3D" id="3.40.50.150">
    <property type="entry name" value="Vaccinia Virus protein VP39"/>
    <property type="match status" value="2"/>
</dbReference>
<keyword evidence="1 4" id="KW-0489">Methyltransferase</keyword>
<feature type="binding site" evidence="4">
    <location>
        <position position="278"/>
    </location>
    <ligand>
        <name>S-adenosyl-L-methionine</name>
        <dbReference type="ChEBI" id="CHEBI:59789"/>
    </ligand>
</feature>
<dbReference type="Pfam" id="PF01938">
    <property type="entry name" value="TRAM"/>
    <property type="match status" value="1"/>
</dbReference>
<organism evidence="6 7">
    <name type="scientific">Hamadaea flava</name>
    <dbReference type="NCBI Taxonomy" id="1742688"/>
    <lineage>
        <taxon>Bacteria</taxon>
        <taxon>Bacillati</taxon>
        <taxon>Actinomycetota</taxon>
        <taxon>Actinomycetes</taxon>
        <taxon>Micromonosporales</taxon>
        <taxon>Micromonosporaceae</taxon>
        <taxon>Hamadaea</taxon>
    </lineage>
</organism>
<dbReference type="SUPFAM" id="SSF50249">
    <property type="entry name" value="Nucleic acid-binding proteins"/>
    <property type="match status" value="1"/>
</dbReference>
<evidence type="ECO:0000256" key="3">
    <source>
        <dbReference type="ARBA" id="ARBA00022691"/>
    </source>
</evidence>
<dbReference type="GO" id="GO:0032259">
    <property type="term" value="P:methylation"/>
    <property type="evidence" value="ECO:0007669"/>
    <property type="project" value="UniProtKB-KW"/>
</dbReference>
<dbReference type="InterPro" id="IPR012340">
    <property type="entry name" value="NA-bd_OB-fold"/>
</dbReference>
<dbReference type="RefSeq" id="WP_253756599.1">
    <property type="nucleotide sequence ID" value="NZ_JAMZDZ010000001.1"/>
</dbReference>
<feature type="active site" description="Nucleophile" evidence="4">
    <location>
        <position position="358"/>
    </location>
</feature>
<dbReference type="Pfam" id="PF05958">
    <property type="entry name" value="tRNA_U5-meth_tr"/>
    <property type="match status" value="1"/>
</dbReference>
<evidence type="ECO:0000256" key="1">
    <source>
        <dbReference type="ARBA" id="ARBA00022603"/>
    </source>
</evidence>
<sequence>MTLLELDRVEVTVGAPAHGGHCVARHEGMVLFVRHALPGERVIAEVTEVHRGYVRADAVEIIEASPDRVPAPCPWSGPNACGGCDLQHASTSAQLEWKASVVRELLARFAQVDQAVRVEQLPSTVGADGQPDAGWRTRVRYTVDAEGRPGLRKHRSHEVVPIERCMIAYPGIRSLPVLNRTWSADAVETVAPSTEPAFVVTDPARPIVEHAAGHEFTLSAGGFWQVHPYAAQTLADAVIEQLAPKAGETVWDLYGGAGLFAAAVADHVGVTGQVALVESAPDGVAAARQNLAKLPVRIVESTVERALVPPRGRAGRSSARLRGPVDLVVLDPPRTGAGKQVVTAIAASGARAVSYVACDPAALARDVATFQGLGWHLAQLRAFDCFPFTHHVECVALLLPARS</sequence>
<dbReference type="GO" id="GO:0008168">
    <property type="term" value="F:methyltransferase activity"/>
    <property type="evidence" value="ECO:0007669"/>
    <property type="project" value="UniProtKB-KW"/>
</dbReference>
<accession>A0ABV8LJF2</accession>
<comment type="caution">
    <text evidence="6">The sequence shown here is derived from an EMBL/GenBank/DDBJ whole genome shotgun (WGS) entry which is preliminary data.</text>
</comment>
<dbReference type="Gene3D" id="2.40.50.140">
    <property type="entry name" value="Nucleic acid-binding proteins"/>
    <property type="match status" value="1"/>
</dbReference>
<dbReference type="CDD" id="cd02440">
    <property type="entry name" value="AdoMet_MTases"/>
    <property type="match status" value="1"/>
</dbReference>
<feature type="binding site" evidence="4">
    <location>
        <position position="331"/>
    </location>
    <ligand>
        <name>S-adenosyl-L-methionine</name>
        <dbReference type="ChEBI" id="CHEBI:59789"/>
    </ligand>
</feature>
<dbReference type="InterPro" id="IPR010280">
    <property type="entry name" value="U5_MeTrfase_fam"/>
</dbReference>
<evidence type="ECO:0000313" key="6">
    <source>
        <dbReference type="EMBL" id="MFC4131077.1"/>
    </source>
</evidence>
<dbReference type="PROSITE" id="PS50926">
    <property type="entry name" value="TRAM"/>
    <property type="match status" value="1"/>
</dbReference>
<feature type="binding site" evidence="4">
    <location>
        <position position="225"/>
    </location>
    <ligand>
        <name>S-adenosyl-L-methionine</name>
        <dbReference type="ChEBI" id="CHEBI:59789"/>
    </ligand>
</feature>